<protein>
    <recommendedName>
        <fullName evidence="2">CUE domain-containing protein</fullName>
    </recommendedName>
</protein>
<feature type="region of interest" description="Disordered" evidence="1">
    <location>
        <begin position="177"/>
        <end position="203"/>
    </location>
</feature>
<dbReference type="AlphaFoldDB" id="A0A163J4F3"/>
<dbReference type="InterPro" id="IPR003892">
    <property type="entry name" value="CUE"/>
</dbReference>
<dbReference type="PROSITE" id="PS51140">
    <property type="entry name" value="CUE"/>
    <property type="match status" value="1"/>
</dbReference>
<dbReference type="SMART" id="SM00546">
    <property type="entry name" value="CUE"/>
    <property type="match status" value="1"/>
</dbReference>
<reference evidence="3" key="1">
    <citation type="submission" date="2016-04" db="EMBL/GenBank/DDBJ databases">
        <authorList>
            <person name="Evans L.H."/>
            <person name="Alamgir A."/>
            <person name="Owens N."/>
            <person name="Weber N.D."/>
            <person name="Virtaneva K."/>
            <person name="Barbian K."/>
            <person name="Babar A."/>
            <person name="Rosenke K."/>
        </authorList>
    </citation>
    <scope>NUCLEOTIDE SEQUENCE [LARGE SCALE GENOMIC DNA]</scope>
    <source>
        <strain evidence="3">CBS 101.48</strain>
    </source>
</reference>
<dbReference type="GO" id="GO:0006511">
    <property type="term" value="P:ubiquitin-dependent protein catabolic process"/>
    <property type="evidence" value="ECO:0007669"/>
    <property type="project" value="TreeGrafter"/>
</dbReference>
<feature type="region of interest" description="Disordered" evidence="1">
    <location>
        <begin position="1"/>
        <end position="56"/>
    </location>
</feature>
<evidence type="ECO:0000256" key="1">
    <source>
        <dbReference type="SAM" id="MobiDB-lite"/>
    </source>
</evidence>
<dbReference type="FunFam" id="1.10.8.10:FF:000064">
    <property type="entry name" value="Similar to CUE domain-containing protein"/>
    <property type="match status" value="1"/>
</dbReference>
<dbReference type="InParanoid" id="A0A163J4F3"/>
<evidence type="ECO:0000259" key="2">
    <source>
        <dbReference type="PROSITE" id="PS51140"/>
    </source>
</evidence>
<dbReference type="GO" id="GO:0005737">
    <property type="term" value="C:cytoplasm"/>
    <property type="evidence" value="ECO:0007669"/>
    <property type="project" value="TreeGrafter"/>
</dbReference>
<dbReference type="Proteomes" id="UP000078561">
    <property type="component" value="Unassembled WGS sequence"/>
</dbReference>
<dbReference type="GO" id="GO:0043130">
    <property type="term" value="F:ubiquitin binding"/>
    <property type="evidence" value="ECO:0007669"/>
    <property type="project" value="InterPro"/>
</dbReference>
<dbReference type="PANTHER" id="PTHR16461">
    <property type="entry name" value="TOLL-INTERACTING PROTEIN"/>
    <property type="match status" value="1"/>
</dbReference>
<feature type="domain" description="CUE" evidence="2">
    <location>
        <begin position="46"/>
        <end position="89"/>
    </location>
</feature>
<name>A0A163J4F3_ABSGL</name>
<keyword evidence="4" id="KW-1185">Reference proteome</keyword>
<feature type="region of interest" description="Disordered" evidence="1">
    <location>
        <begin position="116"/>
        <end position="144"/>
    </location>
</feature>
<dbReference type="InterPro" id="IPR009060">
    <property type="entry name" value="UBA-like_sf"/>
</dbReference>
<evidence type="ECO:0000313" key="3">
    <source>
        <dbReference type="EMBL" id="SAL97105.1"/>
    </source>
</evidence>
<feature type="compositionally biased region" description="Low complexity" evidence="1">
    <location>
        <begin position="120"/>
        <end position="136"/>
    </location>
</feature>
<dbReference type="STRING" id="4829.A0A163J4F3"/>
<dbReference type="SUPFAM" id="SSF46934">
    <property type="entry name" value="UBA-like"/>
    <property type="match status" value="1"/>
</dbReference>
<feature type="compositionally biased region" description="Basic and acidic residues" evidence="1">
    <location>
        <begin position="259"/>
        <end position="278"/>
    </location>
</feature>
<dbReference type="EMBL" id="LT551507">
    <property type="protein sequence ID" value="SAL97105.1"/>
    <property type="molecule type" value="Genomic_DNA"/>
</dbReference>
<gene>
    <name evidence="3" type="primary">ABSGL_02563.1 scaffold 3452</name>
</gene>
<dbReference type="OrthoDB" id="9942608at2759"/>
<sequence length="278" mass="30857">MMAEPTKPTESTENAAAIPAVLTTPETTTTHEENTSPAPPPKPLSPHQQALATLQEAFPSVEPGVIEAILEIQHGNMEAAFEVLLGMSDPDYQAPATTDDQYALEQQEKEDALLAKRLAQQYDQQQQRQQQPQPQRQDSESVFSGFQEELPVIKERVIEAGNAAKKKIMGFYNSFMDQSSSSSPQETMTNDMRGLRLDSKNPQMDDDAAFARRLAMEDAQLERLCDAVTFTTPDTKPAYLIHDDDDDDLDLYGAAGDQGDEKRKASKEIDAKTEHKQD</sequence>
<organism evidence="3">
    <name type="scientific">Absidia glauca</name>
    <name type="common">Pin mould</name>
    <dbReference type="NCBI Taxonomy" id="4829"/>
    <lineage>
        <taxon>Eukaryota</taxon>
        <taxon>Fungi</taxon>
        <taxon>Fungi incertae sedis</taxon>
        <taxon>Mucoromycota</taxon>
        <taxon>Mucoromycotina</taxon>
        <taxon>Mucoromycetes</taxon>
        <taxon>Mucorales</taxon>
        <taxon>Cunninghamellaceae</taxon>
        <taxon>Absidia</taxon>
    </lineage>
</organism>
<evidence type="ECO:0000313" key="4">
    <source>
        <dbReference type="Proteomes" id="UP000078561"/>
    </source>
</evidence>
<dbReference type="PANTHER" id="PTHR16461:SF5">
    <property type="entry name" value="TOLL-INTERACTING PROTEIN"/>
    <property type="match status" value="1"/>
</dbReference>
<dbReference type="Gene3D" id="1.10.8.10">
    <property type="entry name" value="DNA helicase RuvA subunit, C-terminal domain"/>
    <property type="match status" value="1"/>
</dbReference>
<dbReference type="GO" id="GO:0031624">
    <property type="term" value="F:ubiquitin conjugating enzyme binding"/>
    <property type="evidence" value="ECO:0007669"/>
    <property type="project" value="TreeGrafter"/>
</dbReference>
<feature type="region of interest" description="Disordered" evidence="1">
    <location>
        <begin position="235"/>
        <end position="278"/>
    </location>
</feature>
<proteinExistence type="predicted"/>
<accession>A0A163J4F3</accession>
<dbReference type="Pfam" id="PF02845">
    <property type="entry name" value="CUE"/>
    <property type="match status" value="1"/>
</dbReference>